<dbReference type="Pfam" id="PF13456">
    <property type="entry name" value="RVT_3"/>
    <property type="match status" value="1"/>
</dbReference>
<dbReference type="InterPro" id="IPR002156">
    <property type="entry name" value="RNaseH_domain"/>
</dbReference>
<feature type="domain" description="RNase H type-1" evidence="1">
    <location>
        <begin position="218"/>
        <end position="348"/>
    </location>
</feature>
<dbReference type="OrthoDB" id="1744872at2759"/>
<evidence type="ECO:0000313" key="3">
    <source>
        <dbReference type="Proteomes" id="UP000242715"/>
    </source>
</evidence>
<dbReference type="AlphaFoldDB" id="A0A2Z6NNH7"/>
<dbReference type="PROSITE" id="PS50879">
    <property type="entry name" value="RNASE_H_1"/>
    <property type="match status" value="1"/>
</dbReference>
<dbReference type="InterPro" id="IPR036397">
    <property type="entry name" value="RNaseH_sf"/>
</dbReference>
<dbReference type="Proteomes" id="UP000242715">
    <property type="component" value="Unassembled WGS sequence"/>
</dbReference>
<dbReference type="InterPro" id="IPR012337">
    <property type="entry name" value="RNaseH-like_sf"/>
</dbReference>
<evidence type="ECO:0000313" key="2">
    <source>
        <dbReference type="EMBL" id="GAU31437.1"/>
    </source>
</evidence>
<dbReference type="GO" id="GO:0003676">
    <property type="term" value="F:nucleic acid binding"/>
    <property type="evidence" value="ECO:0007669"/>
    <property type="project" value="InterPro"/>
</dbReference>
<dbReference type="Gene3D" id="3.30.420.10">
    <property type="entry name" value="Ribonuclease H-like superfamily/Ribonuclease H"/>
    <property type="match status" value="1"/>
</dbReference>
<dbReference type="EMBL" id="DF973455">
    <property type="protein sequence ID" value="GAU31437.1"/>
    <property type="molecule type" value="Genomic_DNA"/>
</dbReference>
<dbReference type="CDD" id="cd06222">
    <property type="entry name" value="RNase_H_like"/>
    <property type="match status" value="1"/>
</dbReference>
<name>A0A2Z6NNH7_TRISU</name>
<gene>
    <name evidence="2" type="ORF">TSUD_222080</name>
</gene>
<dbReference type="Pfam" id="PF13966">
    <property type="entry name" value="zf-RVT"/>
    <property type="match status" value="1"/>
</dbReference>
<protein>
    <recommendedName>
        <fullName evidence="1">RNase H type-1 domain-containing protein</fullName>
    </recommendedName>
</protein>
<reference evidence="3" key="1">
    <citation type="journal article" date="2017" name="Front. Plant Sci.">
        <title>Climate Clever Clovers: New Paradigm to Reduce the Environmental Footprint of Ruminants by Breeding Low Methanogenic Forages Utilizing Haplotype Variation.</title>
        <authorList>
            <person name="Kaur P."/>
            <person name="Appels R."/>
            <person name="Bayer P.E."/>
            <person name="Keeble-Gagnere G."/>
            <person name="Wang J."/>
            <person name="Hirakawa H."/>
            <person name="Shirasawa K."/>
            <person name="Vercoe P."/>
            <person name="Stefanova K."/>
            <person name="Durmic Z."/>
            <person name="Nichols P."/>
            <person name="Revell C."/>
            <person name="Isobe S.N."/>
            <person name="Edwards D."/>
            <person name="Erskine W."/>
        </authorList>
    </citation>
    <scope>NUCLEOTIDE SEQUENCE [LARGE SCALE GENOMIC DNA]</scope>
    <source>
        <strain evidence="3">cv. Daliak</strain>
    </source>
</reference>
<organism evidence="2 3">
    <name type="scientific">Trifolium subterraneum</name>
    <name type="common">Subterranean clover</name>
    <dbReference type="NCBI Taxonomy" id="3900"/>
    <lineage>
        <taxon>Eukaryota</taxon>
        <taxon>Viridiplantae</taxon>
        <taxon>Streptophyta</taxon>
        <taxon>Embryophyta</taxon>
        <taxon>Tracheophyta</taxon>
        <taxon>Spermatophyta</taxon>
        <taxon>Magnoliopsida</taxon>
        <taxon>eudicotyledons</taxon>
        <taxon>Gunneridae</taxon>
        <taxon>Pentapetalae</taxon>
        <taxon>rosids</taxon>
        <taxon>fabids</taxon>
        <taxon>Fabales</taxon>
        <taxon>Fabaceae</taxon>
        <taxon>Papilionoideae</taxon>
        <taxon>50 kb inversion clade</taxon>
        <taxon>NPAAA clade</taxon>
        <taxon>Hologalegina</taxon>
        <taxon>IRL clade</taxon>
        <taxon>Trifolieae</taxon>
        <taxon>Trifolium</taxon>
    </lineage>
</organism>
<evidence type="ECO:0000259" key="1">
    <source>
        <dbReference type="PROSITE" id="PS50879"/>
    </source>
</evidence>
<accession>A0A2Z6NNH7</accession>
<proteinExistence type="predicted"/>
<dbReference type="InterPro" id="IPR053151">
    <property type="entry name" value="RNase_H-like"/>
</dbReference>
<dbReference type="PANTHER" id="PTHR47723">
    <property type="entry name" value="OS05G0353850 PROTEIN"/>
    <property type="match status" value="1"/>
</dbReference>
<dbReference type="InterPro" id="IPR026960">
    <property type="entry name" value="RVT-Znf"/>
</dbReference>
<dbReference type="GO" id="GO:0004523">
    <property type="term" value="F:RNA-DNA hybrid ribonuclease activity"/>
    <property type="evidence" value="ECO:0007669"/>
    <property type="project" value="InterPro"/>
</dbReference>
<dbReference type="SUPFAM" id="SSF53098">
    <property type="entry name" value="Ribonuclease H-like"/>
    <property type="match status" value="1"/>
</dbReference>
<keyword evidence="3" id="KW-1185">Reference proteome</keyword>
<sequence>MEFFPRMSTINFGVTFCNTLDSVNSQPYDFSLWKALSKVWHNFQRHAVRQIGNGRNTNFWLDKWVPHNVELLPSALRDQIDTTLSVIDVLNQDGDWDVRFLSENLSNDIVSQVIALPAPTDVGGPDILGWAGTNTHQFTVKSAYTLNHAIDMPHVAEGDWKTLWGWKGPRRIQTFMWLAAHERILTNIRRSKWGVGISPTCASCMRQDETTLHVLRDCLQAVRLNSDGACKGNNGISGCGGLFRNSDGRWIKGYTKKIGSCDSFHAEMWGLYLGLDMAWRDHISYLIVESDSKLLIDMITGNCTIGGVIPTLVRRIRNLLALDWQVQVRHTWREGNRSVDWLANYSLSMDSFSCSIVESPPSELRTLLFDDVSGACMPRNVRLNL</sequence>
<dbReference type="PANTHER" id="PTHR47723:SF13">
    <property type="entry name" value="PUTATIVE-RELATED"/>
    <property type="match status" value="1"/>
</dbReference>
<dbReference type="InterPro" id="IPR044730">
    <property type="entry name" value="RNase_H-like_dom_plant"/>
</dbReference>